<dbReference type="Pfam" id="PF07059">
    <property type="entry name" value="EDR2_C"/>
    <property type="match status" value="1"/>
</dbReference>
<feature type="region of interest" description="Disordered" evidence="1">
    <location>
        <begin position="107"/>
        <end position="147"/>
    </location>
</feature>
<evidence type="ECO:0000313" key="4">
    <source>
        <dbReference type="EnsemblPlants" id="Ma05_p14840.2"/>
    </source>
</evidence>
<dbReference type="PANTHER" id="PTHR31558">
    <property type="entry name" value="CW14 PROTEIN"/>
    <property type="match status" value="1"/>
</dbReference>
<feature type="region of interest" description="Disordered" evidence="1">
    <location>
        <begin position="1"/>
        <end position="36"/>
    </location>
</feature>
<evidence type="ECO:0000313" key="3">
    <source>
        <dbReference type="EMBL" id="CAG1838517.1"/>
    </source>
</evidence>
<dbReference type="InParanoid" id="A0A804J4I4"/>
<reference evidence="4" key="2">
    <citation type="submission" date="2021-05" db="UniProtKB">
        <authorList>
            <consortium name="EnsemblPlants"/>
        </authorList>
    </citation>
    <scope>IDENTIFICATION</scope>
    <source>
        <strain evidence="4">subsp. malaccensis</strain>
    </source>
</reference>
<dbReference type="AlphaFoldDB" id="A0A804J4I4"/>
<dbReference type="PANTHER" id="PTHR31558:SF3">
    <property type="entry name" value="CW14 PROTEIN"/>
    <property type="match status" value="1"/>
</dbReference>
<feature type="domain" description="Protein ENHANCED DISEASE RESISTANCE 2 C-terminal" evidence="2">
    <location>
        <begin position="261"/>
        <end position="502"/>
    </location>
</feature>
<keyword evidence="5" id="KW-1185">Reference proteome</keyword>
<dbReference type="Gramene" id="Ma05_t14840.2">
    <property type="protein sequence ID" value="Ma05_p14840.2"/>
    <property type="gene ID" value="Ma05_g14840"/>
</dbReference>
<reference evidence="3" key="1">
    <citation type="submission" date="2021-03" db="EMBL/GenBank/DDBJ databases">
        <authorList>
            <consortium name="Genoscope - CEA"/>
            <person name="William W."/>
        </authorList>
    </citation>
    <scope>NUCLEOTIDE SEQUENCE</scope>
    <source>
        <strain evidence="3">Doubled-haploid Pahang</strain>
    </source>
</reference>
<feature type="compositionally biased region" description="Polar residues" evidence="1">
    <location>
        <begin position="120"/>
        <end position="129"/>
    </location>
</feature>
<accession>A0A804J4I4</accession>
<gene>
    <name evidence="3" type="ORF">GSMUA_266940.1</name>
</gene>
<dbReference type="FunCoup" id="A0A804J4I4">
    <property type="interactions" value="1282"/>
</dbReference>
<evidence type="ECO:0000256" key="1">
    <source>
        <dbReference type="SAM" id="MobiDB-lite"/>
    </source>
</evidence>
<sequence>MGPCLSRPDGCVGGQRSSAEGTRRRRRRRTIRRRAAARKVMETIDEAQADQAPYSNPAFRAMISTGSTEEAWFDTFSAVASDEEDFRSVQDDAFSINSFEGEDILSPSSFRDGSIGASHPNASSISSIDRQQKGRKLGEQSPKNSENTAKAFVSLEDLSIMPADANAGGHDGGILNNCGILPNNCLPCLVAPVSTAEKRKALCSSPPNSAKKTSLKLSFKWKSGEAHSTSTLFSTRPFLEKPLAGSQVPFCLLEKKILDSWSHIEPSTFKVRGPHYFRDKKKDFAPNNAAYCPFGVDVYLCQQKINHIARFVELPNLSSSGRLPPILVVNIQVPLYPATIFQSETDGEGMSFVLYFRLSEDYSKELPSHFLENIRRIIDDEEERVKSFPMDTFVPFRERLKILVHAANLEDLHLSTAERKLINTYNERPVLSRPQHDFYSGNNYFEIDLDIHRFSYIARKGFEAFLDRLKFCVLDFGLTIQGNKPEDLPEHILCCVRLNNIDYTSYLQLAVNSHLAQ</sequence>
<dbReference type="OMA" id="KWNGNAT"/>
<name>A0A804J4I4_MUSAM</name>
<protein>
    <submittedName>
        <fullName evidence="3">(wild Malaysian banana) hypothetical protein</fullName>
    </submittedName>
</protein>
<organism evidence="4 5">
    <name type="scientific">Musa acuminata subsp. malaccensis</name>
    <name type="common">Wild banana</name>
    <name type="synonym">Musa malaccensis</name>
    <dbReference type="NCBI Taxonomy" id="214687"/>
    <lineage>
        <taxon>Eukaryota</taxon>
        <taxon>Viridiplantae</taxon>
        <taxon>Streptophyta</taxon>
        <taxon>Embryophyta</taxon>
        <taxon>Tracheophyta</taxon>
        <taxon>Spermatophyta</taxon>
        <taxon>Magnoliopsida</taxon>
        <taxon>Liliopsida</taxon>
        <taxon>Zingiberales</taxon>
        <taxon>Musaceae</taxon>
        <taxon>Musa</taxon>
    </lineage>
</organism>
<feature type="compositionally biased region" description="Basic residues" evidence="1">
    <location>
        <begin position="23"/>
        <end position="36"/>
    </location>
</feature>
<evidence type="ECO:0000259" key="2">
    <source>
        <dbReference type="Pfam" id="PF07059"/>
    </source>
</evidence>
<dbReference type="Proteomes" id="UP000012960">
    <property type="component" value="Unplaced"/>
</dbReference>
<dbReference type="InterPro" id="IPR009769">
    <property type="entry name" value="EDR2_C"/>
</dbReference>
<dbReference type="OrthoDB" id="9970435at2759"/>
<dbReference type="EMBL" id="HG996470">
    <property type="protein sequence ID" value="CAG1838517.1"/>
    <property type="molecule type" value="Genomic_DNA"/>
</dbReference>
<dbReference type="EnsemblPlants" id="Ma05_t14840.2">
    <property type="protein sequence ID" value="Ma05_p14840.2"/>
    <property type="gene ID" value="Ma05_g14840"/>
</dbReference>
<proteinExistence type="predicted"/>
<evidence type="ECO:0000313" key="5">
    <source>
        <dbReference type="Proteomes" id="UP000012960"/>
    </source>
</evidence>